<dbReference type="Proteomes" id="UP000232323">
    <property type="component" value="Unassembled WGS sequence"/>
</dbReference>
<keyword evidence="4" id="KW-0813">Transport</keyword>
<dbReference type="GO" id="GO:0051028">
    <property type="term" value="P:mRNA transport"/>
    <property type="evidence" value="ECO:0007669"/>
    <property type="project" value="UniProtKB-KW"/>
</dbReference>
<evidence type="ECO:0000256" key="4">
    <source>
        <dbReference type="ARBA" id="ARBA00022448"/>
    </source>
</evidence>
<accession>A0A250XFF9</accession>
<comment type="caution">
    <text evidence="14">The sequence shown here is derived from an EMBL/GenBank/DDBJ whole genome shotgun (WGS) entry which is preliminary data.</text>
</comment>
<dbReference type="GO" id="GO:0006999">
    <property type="term" value="P:nuclear pore organization"/>
    <property type="evidence" value="ECO:0007669"/>
    <property type="project" value="TreeGrafter"/>
</dbReference>
<organism evidence="14 15">
    <name type="scientific">Chlamydomonas eustigma</name>
    <dbReference type="NCBI Taxonomy" id="1157962"/>
    <lineage>
        <taxon>Eukaryota</taxon>
        <taxon>Viridiplantae</taxon>
        <taxon>Chlorophyta</taxon>
        <taxon>core chlorophytes</taxon>
        <taxon>Chlorophyceae</taxon>
        <taxon>CS clade</taxon>
        <taxon>Chlamydomonadales</taxon>
        <taxon>Chlamydomonadaceae</taxon>
        <taxon>Chlamydomonas</taxon>
    </lineage>
</organism>
<evidence type="ECO:0000256" key="7">
    <source>
        <dbReference type="ARBA" id="ARBA00022927"/>
    </source>
</evidence>
<evidence type="ECO:0000313" key="15">
    <source>
        <dbReference type="Proteomes" id="UP000232323"/>
    </source>
</evidence>
<comment type="subcellular location">
    <subcellularLocation>
        <location evidence="1">Nucleus membrane</location>
        <topology evidence="1">Multi-pass membrane protein</topology>
    </subcellularLocation>
    <subcellularLocation>
        <location evidence="2">Nucleus</location>
        <location evidence="2">Nuclear pore complex</location>
    </subcellularLocation>
</comment>
<evidence type="ECO:0000256" key="11">
    <source>
        <dbReference type="ARBA" id="ARBA00023136"/>
    </source>
</evidence>
<dbReference type="AlphaFoldDB" id="A0A250XFF9"/>
<sequence>MPEIINRCLLRGFSSSSILSVLYFFLSTAACSTSYAYLHPTLFSQHTQFRWACIFGSATAALYTFQHFYRCRDVLLHSDVRRHRYFQIKTQIPSLAMSSFKLATWAMLAGLLLRQSAFPGLLQLIATWLPISVCLFGWLVGHALLMIVLNERLRLKERAESVSYPLLITQGLSSEDGVVQDLTLVDLADTCEEGTTAAVAARQMLVYADQSGLHSWVPVANLLIGEVRDLTTLVASALPLIPSDKSSGAVRLGTAAAAAQWNVKSATSAFQRQNMRDMELAAWALRSKYSRFECALRILSSLAAASRGEDRYGVLLLCEPGLADVVLNMASALLALQQYTKMMTSRSVEINPATLLSSAVSLFFCCPAHPCLRKVELLSHSLENRARTALYRIVLAFGPPIKSLLKEAKQKPAFGSASKLNALVQNFLDLKE</sequence>
<evidence type="ECO:0000256" key="2">
    <source>
        <dbReference type="ARBA" id="ARBA00004567"/>
    </source>
</evidence>
<keyword evidence="11 13" id="KW-0472">Membrane</keyword>
<dbReference type="PROSITE" id="PS51257">
    <property type="entry name" value="PROKAR_LIPOPROTEIN"/>
    <property type="match status" value="1"/>
</dbReference>
<evidence type="ECO:0000256" key="5">
    <source>
        <dbReference type="ARBA" id="ARBA00022692"/>
    </source>
</evidence>
<protein>
    <recommendedName>
        <fullName evidence="16">Nucleoporin protein Ndc1-Nup</fullName>
    </recommendedName>
</protein>
<proteinExistence type="inferred from homology"/>
<dbReference type="EMBL" id="BEGY01000066">
    <property type="protein sequence ID" value="GAX81520.1"/>
    <property type="molecule type" value="Genomic_DNA"/>
</dbReference>
<keyword evidence="12" id="KW-0539">Nucleus</keyword>
<feature type="transmembrane region" description="Helical" evidence="13">
    <location>
        <begin position="125"/>
        <end position="149"/>
    </location>
</feature>
<feature type="transmembrane region" description="Helical" evidence="13">
    <location>
        <begin position="90"/>
        <end position="113"/>
    </location>
</feature>
<evidence type="ECO:0000256" key="1">
    <source>
        <dbReference type="ARBA" id="ARBA00004232"/>
    </source>
</evidence>
<evidence type="ECO:0000256" key="10">
    <source>
        <dbReference type="ARBA" id="ARBA00023132"/>
    </source>
</evidence>
<evidence type="ECO:0000256" key="12">
    <source>
        <dbReference type="ARBA" id="ARBA00023242"/>
    </source>
</evidence>
<keyword evidence="6" id="KW-0509">mRNA transport</keyword>
<evidence type="ECO:0000256" key="3">
    <source>
        <dbReference type="ARBA" id="ARBA00005760"/>
    </source>
</evidence>
<evidence type="ECO:0000256" key="8">
    <source>
        <dbReference type="ARBA" id="ARBA00022989"/>
    </source>
</evidence>
<evidence type="ECO:0008006" key="16">
    <source>
        <dbReference type="Google" id="ProtNLM"/>
    </source>
</evidence>
<keyword evidence="8 13" id="KW-1133">Transmembrane helix</keyword>
<keyword evidence="7" id="KW-0653">Protein transport</keyword>
<evidence type="ECO:0000256" key="6">
    <source>
        <dbReference type="ARBA" id="ARBA00022816"/>
    </source>
</evidence>
<dbReference type="GO" id="GO:0015031">
    <property type="term" value="P:protein transport"/>
    <property type="evidence" value="ECO:0007669"/>
    <property type="project" value="UniProtKB-KW"/>
</dbReference>
<gene>
    <name evidence="14" type="ORF">CEUSTIGMA_g8948.t1</name>
</gene>
<comment type="similarity">
    <text evidence="3">Belongs to the NDC1 family.</text>
</comment>
<dbReference type="PANTHER" id="PTHR13269:SF6">
    <property type="entry name" value="NUCLEOPORIN NDC1"/>
    <property type="match status" value="1"/>
</dbReference>
<keyword evidence="9" id="KW-0811">Translocation</keyword>
<dbReference type="GO" id="GO:0030674">
    <property type="term" value="F:protein-macromolecule adaptor activity"/>
    <property type="evidence" value="ECO:0007669"/>
    <property type="project" value="TreeGrafter"/>
</dbReference>
<evidence type="ECO:0000256" key="9">
    <source>
        <dbReference type="ARBA" id="ARBA00023010"/>
    </source>
</evidence>
<feature type="transmembrane region" description="Helical" evidence="13">
    <location>
        <begin position="49"/>
        <end position="69"/>
    </location>
</feature>
<evidence type="ECO:0000313" key="14">
    <source>
        <dbReference type="EMBL" id="GAX81520.1"/>
    </source>
</evidence>
<keyword evidence="5 13" id="KW-0812">Transmembrane</keyword>
<reference evidence="14 15" key="1">
    <citation type="submission" date="2017-08" db="EMBL/GenBank/DDBJ databases">
        <title>Acidophilic green algal genome provides insights into adaptation to an acidic environment.</title>
        <authorList>
            <person name="Hirooka S."/>
            <person name="Hirose Y."/>
            <person name="Kanesaki Y."/>
            <person name="Higuchi S."/>
            <person name="Fujiwara T."/>
            <person name="Onuma R."/>
            <person name="Era A."/>
            <person name="Ohbayashi R."/>
            <person name="Uzuka A."/>
            <person name="Nozaki H."/>
            <person name="Yoshikawa H."/>
            <person name="Miyagishima S.Y."/>
        </authorList>
    </citation>
    <scope>NUCLEOTIDE SEQUENCE [LARGE SCALE GENOMIC DNA]</scope>
    <source>
        <strain evidence="14 15">NIES-2499</strain>
    </source>
</reference>
<dbReference type="GO" id="GO:0031965">
    <property type="term" value="C:nuclear membrane"/>
    <property type="evidence" value="ECO:0007669"/>
    <property type="project" value="UniProtKB-SubCell"/>
</dbReference>
<keyword evidence="10" id="KW-0906">Nuclear pore complex</keyword>
<dbReference type="OrthoDB" id="549574at2759"/>
<dbReference type="InterPro" id="IPR019049">
    <property type="entry name" value="Nucleoporin_prot_Ndc1/Nup"/>
</dbReference>
<dbReference type="PANTHER" id="PTHR13269">
    <property type="entry name" value="NUCLEOPORIN NDC1"/>
    <property type="match status" value="1"/>
</dbReference>
<evidence type="ECO:0000256" key="13">
    <source>
        <dbReference type="SAM" id="Phobius"/>
    </source>
</evidence>
<dbReference type="GO" id="GO:0070762">
    <property type="term" value="C:nuclear pore transmembrane ring"/>
    <property type="evidence" value="ECO:0007669"/>
    <property type="project" value="TreeGrafter"/>
</dbReference>
<name>A0A250XFF9_9CHLO</name>
<feature type="transmembrane region" description="Helical" evidence="13">
    <location>
        <begin position="12"/>
        <end position="37"/>
    </location>
</feature>
<keyword evidence="15" id="KW-1185">Reference proteome</keyword>